<dbReference type="NCBIfam" id="TIGR00071">
    <property type="entry name" value="hisT_truA"/>
    <property type="match status" value="1"/>
</dbReference>
<dbReference type="OMA" id="DCKFPEM"/>
<dbReference type="STRING" id="945553.A0A0D2PQK5"/>
<dbReference type="InterPro" id="IPR020094">
    <property type="entry name" value="TruA/RsuA/RluB/E/F_N"/>
</dbReference>
<dbReference type="Pfam" id="PF01416">
    <property type="entry name" value="PseudoU_synth_1"/>
    <property type="match status" value="1"/>
</dbReference>
<dbReference type="InterPro" id="IPR020097">
    <property type="entry name" value="PsdUridine_synth_TruA_a/b_dom"/>
</dbReference>
<dbReference type="GO" id="GO:1990481">
    <property type="term" value="P:mRNA pseudouridine synthesis"/>
    <property type="evidence" value="ECO:0007669"/>
    <property type="project" value="TreeGrafter"/>
</dbReference>
<dbReference type="HAMAP" id="MF_00171">
    <property type="entry name" value="TruA"/>
    <property type="match status" value="1"/>
</dbReference>
<evidence type="ECO:0000313" key="6">
    <source>
        <dbReference type="Proteomes" id="UP000054270"/>
    </source>
</evidence>
<reference evidence="6" key="1">
    <citation type="submission" date="2014-04" db="EMBL/GenBank/DDBJ databases">
        <title>Evolutionary Origins and Diversification of the Mycorrhizal Mutualists.</title>
        <authorList>
            <consortium name="DOE Joint Genome Institute"/>
            <consortium name="Mycorrhizal Genomics Consortium"/>
            <person name="Kohler A."/>
            <person name="Kuo A."/>
            <person name="Nagy L.G."/>
            <person name="Floudas D."/>
            <person name="Copeland A."/>
            <person name="Barry K.W."/>
            <person name="Cichocki N."/>
            <person name="Veneault-Fourrey C."/>
            <person name="LaButti K."/>
            <person name="Lindquist E.A."/>
            <person name="Lipzen A."/>
            <person name="Lundell T."/>
            <person name="Morin E."/>
            <person name="Murat C."/>
            <person name="Riley R."/>
            <person name="Ohm R."/>
            <person name="Sun H."/>
            <person name="Tunlid A."/>
            <person name="Henrissat B."/>
            <person name="Grigoriev I.V."/>
            <person name="Hibbett D.S."/>
            <person name="Martin F."/>
        </authorList>
    </citation>
    <scope>NUCLEOTIDE SEQUENCE [LARGE SCALE GENOMIC DNA]</scope>
    <source>
        <strain evidence="6">FD-334 SS-4</strain>
    </source>
</reference>
<dbReference type="InterPro" id="IPR020103">
    <property type="entry name" value="PsdUridine_synth_cat_dom_sf"/>
</dbReference>
<dbReference type="Proteomes" id="UP000054270">
    <property type="component" value="Unassembled WGS sequence"/>
</dbReference>
<evidence type="ECO:0000313" key="5">
    <source>
        <dbReference type="EMBL" id="KJA22135.1"/>
    </source>
</evidence>
<evidence type="ECO:0000259" key="4">
    <source>
        <dbReference type="Pfam" id="PF01416"/>
    </source>
</evidence>
<evidence type="ECO:0000256" key="2">
    <source>
        <dbReference type="ARBA" id="ARBA00022694"/>
    </source>
</evidence>
<dbReference type="GO" id="GO:0009982">
    <property type="term" value="F:pseudouridine synthase activity"/>
    <property type="evidence" value="ECO:0007669"/>
    <property type="project" value="InterPro"/>
</dbReference>
<name>A0A0D2PQK5_HYPSF</name>
<dbReference type="Gene3D" id="3.30.70.660">
    <property type="entry name" value="Pseudouridine synthase I, catalytic domain, C-terminal subdomain"/>
    <property type="match status" value="1"/>
</dbReference>
<dbReference type="AlphaFoldDB" id="A0A0D2PQK5"/>
<sequence>MSITLRRLLPPSLSILIPKQILMAAEAPEGPKQNRYDEWTREQLIERLNQIDIRSRKVWTAPPEPKDKKSFDFSRYARRKIALKFCYSGWEYSGLAFQFAPTPLPTVENVLFDVLSRTRLIDRDGGFEGCGWEKCGRTDRGVSAAGQVVSLWIRSALPPSEPLSLTESSGAPEPAALDSDEDELLSLAMAENASEPKRKAKLRQEHDYVAMLNRVLPDTIRILAWSPVSETFSARFSCKFRHYKYFFPSTHLDIPRMQAAAERLLGEHDFQNLCKVDAQKQITSFRRKILRATVTPLDASEGGAEGMHVLDLVGSAFLYHQVRHIMAILFLVGSGLEHPSIVSQLLNAADNLESPRGDEHYVTLDRKPEYQMADALPLMLWECGYDETQLDWQTSSHVADDGGPSPAWTKLYHQLMGICNQSQVYLALNRHFLNAAMKYFPKPTSLLPLENEMKYPEVTRGKHERDKYINVPLGGGTFKRSQKYVPVMERTRLDKVEDINERWRTARELKLLKVGEKSESQVAGVENSESA</sequence>
<proteinExistence type="inferred from homology"/>
<dbReference type="OrthoDB" id="25767at2759"/>
<evidence type="ECO:0000256" key="1">
    <source>
        <dbReference type="ARBA" id="ARBA00009375"/>
    </source>
</evidence>
<keyword evidence="2" id="KW-0819">tRNA processing</keyword>
<feature type="domain" description="Pseudouridine synthase I TruA alpha/beta" evidence="4">
    <location>
        <begin position="260"/>
        <end position="386"/>
    </location>
</feature>
<accession>A0A0D2PQK5</accession>
<dbReference type="EMBL" id="KN817552">
    <property type="protein sequence ID" value="KJA22135.1"/>
    <property type="molecule type" value="Genomic_DNA"/>
</dbReference>
<dbReference type="InterPro" id="IPR001406">
    <property type="entry name" value="PsdUridine_synth_TruA"/>
</dbReference>
<dbReference type="GO" id="GO:0005634">
    <property type="term" value="C:nucleus"/>
    <property type="evidence" value="ECO:0007669"/>
    <property type="project" value="TreeGrafter"/>
</dbReference>
<protein>
    <recommendedName>
        <fullName evidence="4">Pseudouridine synthase I TruA alpha/beta domain-containing protein</fullName>
    </recommendedName>
</protein>
<dbReference type="PANTHER" id="PTHR11142:SF5">
    <property type="entry name" value="TRNA PSEUDOURIDINE(38_39) SYNTHASE"/>
    <property type="match status" value="1"/>
</dbReference>
<evidence type="ECO:0000256" key="3">
    <source>
        <dbReference type="ARBA" id="ARBA00023235"/>
    </source>
</evidence>
<dbReference type="InterPro" id="IPR020095">
    <property type="entry name" value="PsdUridine_synth_TruA_C"/>
</dbReference>
<dbReference type="PANTHER" id="PTHR11142">
    <property type="entry name" value="PSEUDOURIDYLATE SYNTHASE"/>
    <property type="match status" value="1"/>
</dbReference>
<gene>
    <name evidence="5" type="ORF">HYPSUDRAFT_666233</name>
</gene>
<keyword evidence="6" id="KW-1185">Reference proteome</keyword>
<keyword evidence="3" id="KW-0413">Isomerase</keyword>
<dbReference type="GO" id="GO:0031119">
    <property type="term" value="P:tRNA pseudouridine synthesis"/>
    <property type="evidence" value="ECO:0007669"/>
    <property type="project" value="TreeGrafter"/>
</dbReference>
<dbReference type="GO" id="GO:0005737">
    <property type="term" value="C:cytoplasm"/>
    <property type="evidence" value="ECO:0007669"/>
    <property type="project" value="TreeGrafter"/>
</dbReference>
<comment type="similarity">
    <text evidence="1">Belongs to the tRNA pseudouridine synthase TruA family.</text>
</comment>
<dbReference type="SUPFAM" id="SSF55120">
    <property type="entry name" value="Pseudouridine synthase"/>
    <property type="match status" value="1"/>
</dbReference>
<organism evidence="5 6">
    <name type="scientific">Hypholoma sublateritium (strain FD-334 SS-4)</name>
    <dbReference type="NCBI Taxonomy" id="945553"/>
    <lineage>
        <taxon>Eukaryota</taxon>
        <taxon>Fungi</taxon>
        <taxon>Dikarya</taxon>
        <taxon>Basidiomycota</taxon>
        <taxon>Agaricomycotina</taxon>
        <taxon>Agaricomycetes</taxon>
        <taxon>Agaricomycetidae</taxon>
        <taxon>Agaricales</taxon>
        <taxon>Agaricineae</taxon>
        <taxon>Strophariaceae</taxon>
        <taxon>Hypholoma</taxon>
    </lineage>
</organism>
<dbReference type="GO" id="GO:0003723">
    <property type="term" value="F:RNA binding"/>
    <property type="evidence" value="ECO:0007669"/>
    <property type="project" value="InterPro"/>
</dbReference>
<dbReference type="Gene3D" id="3.30.70.580">
    <property type="entry name" value="Pseudouridine synthase I, catalytic domain, N-terminal subdomain"/>
    <property type="match status" value="1"/>
</dbReference>